<dbReference type="Pfam" id="PF04191">
    <property type="entry name" value="PEMT"/>
    <property type="match status" value="1"/>
</dbReference>
<evidence type="ECO:0000256" key="5">
    <source>
        <dbReference type="SAM" id="Phobius"/>
    </source>
</evidence>
<gene>
    <name evidence="6" type="ORF">AMJ87_05555</name>
</gene>
<feature type="transmembrane region" description="Helical" evidence="5">
    <location>
        <begin position="6"/>
        <end position="25"/>
    </location>
</feature>
<evidence type="ECO:0000256" key="3">
    <source>
        <dbReference type="ARBA" id="ARBA00022989"/>
    </source>
</evidence>
<feature type="transmembrane region" description="Helical" evidence="5">
    <location>
        <begin position="37"/>
        <end position="62"/>
    </location>
</feature>
<evidence type="ECO:0000256" key="1">
    <source>
        <dbReference type="ARBA" id="ARBA00004127"/>
    </source>
</evidence>
<proteinExistence type="predicted"/>
<accession>A0A0S8GGI6</accession>
<dbReference type="EMBL" id="LJUO01000040">
    <property type="protein sequence ID" value="KPK72135.1"/>
    <property type="molecule type" value="Genomic_DNA"/>
</dbReference>
<keyword evidence="4 5" id="KW-0472">Membrane</keyword>
<feature type="non-terminal residue" evidence="6">
    <location>
        <position position="1"/>
    </location>
</feature>
<name>A0A0S8GGI6_UNCW3</name>
<keyword evidence="3 5" id="KW-1133">Transmembrane helix</keyword>
<evidence type="ECO:0000256" key="4">
    <source>
        <dbReference type="ARBA" id="ARBA00023136"/>
    </source>
</evidence>
<evidence type="ECO:0000256" key="2">
    <source>
        <dbReference type="ARBA" id="ARBA00022692"/>
    </source>
</evidence>
<evidence type="ECO:0000313" key="6">
    <source>
        <dbReference type="EMBL" id="KPK72135.1"/>
    </source>
</evidence>
<dbReference type="AlphaFoldDB" id="A0A0S8GGI6"/>
<comment type="subcellular location">
    <subcellularLocation>
        <location evidence="1">Endomembrane system</location>
        <topology evidence="1">Multi-pass membrane protein</topology>
    </subcellularLocation>
</comment>
<dbReference type="GO" id="GO:0012505">
    <property type="term" value="C:endomembrane system"/>
    <property type="evidence" value="ECO:0007669"/>
    <property type="project" value="UniProtKB-SubCell"/>
</dbReference>
<dbReference type="Proteomes" id="UP000051096">
    <property type="component" value="Unassembled WGS sequence"/>
</dbReference>
<feature type="transmembrane region" description="Helical" evidence="5">
    <location>
        <begin position="82"/>
        <end position="115"/>
    </location>
</feature>
<keyword evidence="2 5" id="KW-0812">Transmembrane</keyword>
<sequence>KGASPLIFFSTTAYAIPIIIINYFLKPMFALDFIPRRVLIIVAIILLCLGIPLYFVILRILIKAHKRQELVTHGVFSICRNPLFAVVVYLILPGILLFFNSWLLLTIPCFAYIMLKLFIGSEERLMEKAYGQEYIDYRNRTTAVLPKVWNYEKQ</sequence>
<reference evidence="6 7" key="1">
    <citation type="journal article" date="2015" name="Microbiome">
        <title>Genomic resolution of linkages in carbon, nitrogen, and sulfur cycling among widespread estuary sediment bacteria.</title>
        <authorList>
            <person name="Baker B.J."/>
            <person name="Lazar C.S."/>
            <person name="Teske A.P."/>
            <person name="Dick G.J."/>
        </authorList>
    </citation>
    <scope>NUCLEOTIDE SEQUENCE [LARGE SCALE GENOMIC DNA]</scope>
    <source>
        <strain evidence="6">SM23_60</strain>
    </source>
</reference>
<protein>
    <recommendedName>
        <fullName evidence="8">Isoprenylcysteine carboxyl methyltransferase</fullName>
    </recommendedName>
</protein>
<organism evidence="6 7">
    <name type="scientific">candidate division WOR_3 bacterium SM23_60</name>
    <dbReference type="NCBI Taxonomy" id="1703780"/>
    <lineage>
        <taxon>Bacteria</taxon>
        <taxon>Bacteria division WOR-3</taxon>
    </lineage>
</organism>
<evidence type="ECO:0008006" key="8">
    <source>
        <dbReference type="Google" id="ProtNLM"/>
    </source>
</evidence>
<dbReference type="Gene3D" id="1.20.120.1630">
    <property type="match status" value="1"/>
</dbReference>
<dbReference type="InterPro" id="IPR007318">
    <property type="entry name" value="Phopholipid_MeTrfase"/>
</dbReference>
<comment type="caution">
    <text evidence="6">The sequence shown here is derived from an EMBL/GenBank/DDBJ whole genome shotgun (WGS) entry which is preliminary data.</text>
</comment>
<evidence type="ECO:0000313" key="7">
    <source>
        <dbReference type="Proteomes" id="UP000051096"/>
    </source>
</evidence>